<reference evidence="1" key="1">
    <citation type="submission" date="2018-06" db="EMBL/GenBank/DDBJ databases">
        <authorList>
            <person name="Zhirakovskaya E."/>
        </authorList>
    </citation>
    <scope>NUCLEOTIDE SEQUENCE</scope>
</reference>
<protein>
    <recommendedName>
        <fullName evidence="2">Dirigent protein</fullName>
    </recommendedName>
</protein>
<accession>A0A3B0WV13</accession>
<evidence type="ECO:0008006" key="2">
    <source>
        <dbReference type="Google" id="ProtNLM"/>
    </source>
</evidence>
<dbReference type="AlphaFoldDB" id="A0A3B0WV13"/>
<proteinExistence type="predicted"/>
<dbReference type="EMBL" id="UOFE01000045">
    <property type="protein sequence ID" value="VAW54992.1"/>
    <property type="molecule type" value="Genomic_DNA"/>
</dbReference>
<gene>
    <name evidence="1" type="ORF">MNBD_GAMMA05-1694</name>
</gene>
<evidence type="ECO:0000313" key="1">
    <source>
        <dbReference type="EMBL" id="VAW54992.1"/>
    </source>
</evidence>
<name>A0A3B0WV13_9ZZZZ</name>
<sequence length="182" mass="18840">MNKLSTQVKTFSSCLLFLSVAMTAPTVWAHKDCTPYTAVLHLEGITPFGPLNGGGIYTIGDLPPQQGQVSVVLKGSATFDPTSPVFQANYADMVLFAPSADGSLNILTAIDKSVGAATGPGTFEATTRSRITGGVGMFEGVRGKAFSTNVTSVDLTTGYTISDINVRGKICGIGEAGHSSDD</sequence>
<organism evidence="1">
    <name type="scientific">hydrothermal vent metagenome</name>
    <dbReference type="NCBI Taxonomy" id="652676"/>
    <lineage>
        <taxon>unclassified sequences</taxon>
        <taxon>metagenomes</taxon>
        <taxon>ecological metagenomes</taxon>
    </lineage>
</organism>